<gene>
    <name evidence="2" type="ORF">DW927_14405</name>
</gene>
<feature type="region of interest" description="Disordered" evidence="1">
    <location>
        <begin position="21"/>
        <end position="40"/>
    </location>
</feature>
<evidence type="ECO:0000313" key="2">
    <source>
        <dbReference type="EMBL" id="RHA65410.1"/>
    </source>
</evidence>
<feature type="compositionally biased region" description="Basic and acidic residues" evidence="1">
    <location>
        <begin position="21"/>
        <end position="33"/>
    </location>
</feature>
<name>A0A1Q6SJ58_9FIRM</name>
<dbReference type="EMBL" id="QSFP01000019">
    <property type="protein sequence ID" value="RHA65410.1"/>
    <property type="molecule type" value="Genomic_DNA"/>
</dbReference>
<accession>A0A1Q6SJ58</accession>
<proteinExistence type="predicted"/>
<sequence>MGYFADRNVVRNKSREGRFEKISGYENRNKKDTGQTQKGGRDGFIILSFWITCMGWMKFCSMDSRKNV</sequence>
<organism evidence="2 3">
    <name type="scientific">Roseburia intestinalis</name>
    <dbReference type="NCBI Taxonomy" id="166486"/>
    <lineage>
        <taxon>Bacteria</taxon>
        <taxon>Bacillati</taxon>
        <taxon>Bacillota</taxon>
        <taxon>Clostridia</taxon>
        <taxon>Lachnospirales</taxon>
        <taxon>Lachnospiraceae</taxon>
        <taxon>Roseburia</taxon>
    </lineage>
</organism>
<comment type="caution">
    <text evidence="2">The sequence shown here is derived from an EMBL/GenBank/DDBJ whole genome shotgun (WGS) entry which is preliminary data.</text>
</comment>
<dbReference type="Proteomes" id="UP000284465">
    <property type="component" value="Unassembled WGS sequence"/>
</dbReference>
<reference evidence="2 3" key="1">
    <citation type="submission" date="2018-08" db="EMBL/GenBank/DDBJ databases">
        <title>A genome reference for cultivated species of the human gut microbiota.</title>
        <authorList>
            <person name="Zou Y."/>
            <person name="Xue W."/>
            <person name="Luo G."/>
        </authorList>
    </citation>
    <scope>NUCLEOTIDE SEQUENCE [LARGE SCALE GENOMIC DNA]</scope>
    <source>
        <strain evidence="2 3">AM43-11</strain>
    </source>
</reference>
<protein>
    <submittedName>
        <fullName evidence="2">Uncharacterized protein</fullName>
    </submittedName>
</protein>
<dbReference type="AlphaFoldDB" id="A0A1Q6SJ58"/>
<evidence type="ECO:0000313" key="3">
    <source>
        <dbReference type="Proteomes" id="UP000284465"/>
    </source>
</evidence>
<evidence type="ECO:0000256" key="1">
    <source>
        <dbReference type="SAM" id="MobiDB-lite"/>
    </source>
</evidence>